<evidence type="ECO:0000259" key="3">
    <source>
        <dbReference type="Pfam" id="PF02782"/>
    </source>
</evidence>
<proteinExistence type="predicted"/>
<protein>
    <recommendedName>
        <fullName evidence="3">Carbohydrate kinase FGGY C-terminal domain-containing protein</fullName>
    </recommendedName>
</protein>
<gene>
    <name evidence="4" type="ORF">S01H1_35106</name>
</gene>
<dbReference type="PANTHER" id="PTHR43095:SF5">
    <property type="entry name" value="XYLULOSE KINASE"/>
    <property type="match status" value="1"/>
</dbReference>
<dbReference type="GO" id="GO:0005975">
    <property type="term" value="P:carbohydrate metabolic process"/>
    <property type="evidence" value="ECO:0007669"/>
    <property type="project" value="InterPro"/>
</dbReference>
<dbReference type="GO" id="GO:0016301">
    <property type="term" value="F:kinase activity"/>
    <property type="evidence" value="ECO:0007669"/>
    <property type="project" value="UniProtKB-KW"/>
</dbReference>
<accession>X0V9A5</accession>
<organism evidence="4">
    <name type="scientific">marine sediment metagenome</name>
    <dbReference type="NCBI Taxonomy" id="412755"/>
    <lineage>
        <taxon>unclassified sequences</taxon>
        <taxon>metagenomes</taxon>
        <taxon>ecological metagenomes</taxon>
    </lineage>
</organism>
<dbReference type="PANTHER" id="PTHR43095">
    <property type="entry name" value="SUGAR KINASE"/>
    <property type="match status" value="1"/>
</dbReference>
<keyword evidence="2" id="KW-0418">Kinase</keyword>
<dbReference type="InterPro" id="IPR018485">
    <property type="entry name" value="FGGY_C"/>
</dbReference>
<evidence type="ECO:0000256" key="1">
    <source>
        <dbReference type="ARBA" id="ARBA00022679"/>
    </source>
</evidence>
<name>X0V9A5_9ZZZZ</name>
<keyword evidence="1" id="KW-0808">Transferase</keyword>
<dbReference type="InterPro" id="IPR043129">
    <property type="entry name" value="ATPase_NBD"/>
</dbReference>
<sequence length="138" mass="16076">AIFEGVAYNTKWLLIYIENFIRKWVIKERGLPKNSTVMPELNIIGGGAQSHVWCQIFADVLDRKIKQVSDPIQANARGAAYIASVGLGYLKWDEIQNCCEISNIFTPNPENRKIYDKLFKEYLNIYKIMRKTYKRLNK</sequence>
<dbReference type="EMBL" id="BARS01021910">
    <property type="protein sequence ID" value="GAG09038.1"/>
    <property type="molecule type" value="Genomic_DNA"/>
</dbReference>
<evidence type="ECO:0000313" key="4">
    <source>
        <dbReference type="EMBL" id="GAG09038.1"/>
    </source>
</evidence>
<dbReference type="AlphaFoldDB" id="X0V9A5"/>
<dbReference type="SUPFAM" id="SSF53067">
    <property type="entry name" value="Actin-like ATPase domain"/>
    <property type="match status" value="1"/>
</dbReference>
<feature type="domain" description="Carbohydrate kinase FGGY C-terminal" evidence="3">
    <location>
        <begin position="1"/>
        <end position="86"/>
    </location>
</feature>
<evidence type="ECO:0000256" key="2">
    <source>
        <dbReference type="ARBA" id="ARBA00022777"/>
    </source>
</evidence>
<dbReference type="Pfam" id="PF02782">
    <property type="entry name" value="FGGY_C"/>
    <property type="match status" value="1"/>
</dbReference>
<feature type="non-terminal residue" evidence="4">
    <location>
        <position position="1"/>
    </location>
</feature>
<dbReference type="InterPro" id="IPR050406">
    <property type="entry name" value="FGGY_Carb_Kinase"/>
</dbReference>
<comment type="caution">
    <text evidence="4">The sequence shown here is derived from an EMBL/GenBank/DDBJ whole genome shotgun (WGS) entry which is preliminary data.</text>
</comment>
<dbReference type="Gene3D" id="3.30.420.40">
    <property type="match status" value="1"/>
</dbReference>
<reference evidence="4" key="1">
    <citation type="journal article" date="2014" name="Front. Microbiol.">
        <title>High frequency of phylogenetically diverse reductive dehalogenase-homologous genes in deep subseafloor sedimentary metagenomes.</title>
        <authorList>
            <person name="Kawai M."/>
            <person name="Futagami T."/>
            <person name="Toyoda A."/>
            <person name="Takaki Y."/>
            <person name="Nishi S."/>
            <person name="Hori S."/>
            <person name="Arai W."/>
            <person name="Tsubouchi T."/>
            <person name="Morono Y."/>
            <person name="Uchiyama I."/>
            <person name="Ito T."/>
            <person name="Fujiyama A."/>
            <person name="Inagaki F."/>
            <person name="Takami H."/>
        </authorList>
    </citation>
    <scope>NUCLEOTIDE SEQUENCE</scope>
    <source>
        <strain evidence="4">Expedition CK06-06</strain>
    </source>
</reference>